<evidence type="ECO:0000313" key="1">
    <source>
        <dbReference type="EMBL" id="AAK53836.1"/>
    </source>
</evidence>
<sequence>MASQQELLSRMSRIRISQKARSSHLIRYGEVRVLARKSAFCMDKEHLKEGRDSRQSGYQEICYVAACNLLVKRKEQCYTWWHTQDEVMTNFVEWMFIYRDEGILSRTIPLSESAARGTLQMETSDEALLKALEQGILIACNSSAKVPDEQQTHSLVSNEYELPPIETAIH</sequence>
<dbReference type="AlphaFoldDB" id="Q94I79"/>
<reference evidence="1" key="1">
    <citation type="submission" date="2001-08" db="EMBL/GenBank/DDBJ databases">
        <title>Genomic Sequence For Oryza sativa Clone 10P20, Lemont Strain, Complete Sequence.</title>
        <authorList>
            <person name="Huang E.N."/>
            <person name="de la Bastide M."/>
            <person name="Vil D.M."/>
            <person name="Preston R.R."/>
            <person name="Spiegel L.A."/>
            <person name="See L.H."/>
            <person name="Shah R."/>
            <person name="Matero A."/>
            <person name="O'Shaughnessy A."/>
            <person name="Rodriguez M."/>
            <person name="Shekher M."/>
            <person name="Swaby I."/>
            <person name="Schutz K."/>
            <person name="Habermann K."/>
            <person name="Parnell L.D."/>
            <person name="Nascimento L.U."/>
            <person name="Dedhia N.N."/>
            <person name="McCombie W.R."/>
        </authorList>
    </citation>
    <scope>NUCLEOTIDE SEQUENCE</scope>
</reference>
<organism evidence="1">
    <name type="scientific">Oryza sativa</name>
    <name type="common">Rice</name>
    <dbReference type="NCBI Taxonomy" id="4530"/>
    <lineage>
        <taxon>Eukaryota</taxon>
        <taxon>Viridiplantae</taxon>
        <taxon>Streptophyta</taxon>
        <taxon>Embryophyta</taxon>
        <taxon>Tracheophyta</taxon>
        <taxon>Spermatophyta</taxon>
        <taxon>Magnoliopsida</taxon>
        <taxon>Liliopsida</taxon>
        <taxon>Poales</taxon>
        <taxon>Poaceae</taxon>
        <taxon>BOP clade</taxon>
        <taxon>Oryzoideae</taxon>
        <taxon>Oryzeae</taxon>
        <taxon>Oryzinae</taxon>
        <taxon>Oryza</taxon>
    </lineage>
</organism>
<name>Q94I79_ORYSA</name>
<dbReference type="EMBL" id="AC011806">
    <property type="protein sequence ID" value="AAK53836.1"/>
    <property type="molecule type" value="Genomic_DNA"/>
</dbReference>
<protein>
    <submittedName>
        <fullName evidence="1">Uncharacterized protein OSJNBa0010P20.13</fullName>
    </submittedName>
</protein>
<gene>
    <name evidence="1" type="primary">OSJNBa0010P20.13</name>
</gene>
<accession>Q94I79</accession>
<proteinExistence type="predicted"/>